<proteinExistence type="predicted"/>
<accession>A0ACB8AT80</accession>
<sequence>MVRTANRALPKAYQILIKTHQLTIFLTVPQSATIASLKDEVLSALSSDVNEIEDLPPVSSSEEFELCRAVKDKERASVQYATMNGSLPVKGVLSNWEVVYLQFRDEAGNLLPVEVSQPSLLDDDEEEPKSRAQTMSSIDSPAGKGKRKAPPE</sequence>
<reference evidence="1" key="1">
    <citation type="journal article" date="2021" name="New Phytol.">
        <title>Evolutionary innovations through gain and loss of genes in the ectomycorrhizal Boletales.</title>
        <authorList>
            <person name="Wu G."/>
            <person name="Miyauchi S."/>
            <person name="Morin E."/>
            <person name="Kuo A."/>
            <person name="Drula E."/>
            <person name="Varga T."/>
            <person name="Kohler A."/>
            <person name="Feng B."/>
            <person name="Cao Y."/>
            <person name="Lipzen A."/>
            <person name="Daum C."/>
            <person name="Hundley H."/>
            <person name="Pangilinan J."/>
            <person name="Johnson J."/>
            <person name="Barry K."/>
            <person name="LaButti K."/>
            <person name="Ng V."/>
            <person name="Ahrendt S."/>
            <person name="Min B."/>
            <person name="Choi I.G."/>
            <person name="Park H."/>
            <person name="Plett J.M."/>
            <person name="Magnuson J."/>
            <person name="Spatafora J.W."/>
            <person name="Nagy L.G."/>
            <person name="Henrissat B."/>
            <person name="Grigoriev I.V."/>
            <person name="Yang Z.L."/>
            <person name="Xu J."/>
            <person name="Martin F.M."/>
        </authorList>
    </citation>
    <scope>NUCLEOTIDE SEQUENCE</scope>
    <source>
        <strain evidence="1">ATCC 28755</strain>
    </source>
</reference>
<comment type="caution">
    <text evidence="1">The sequence shown here is derived from an EMBL/GenBank/DDBJ whole genome shotgun (WGS) entry which is preliminary data.</text>
</comment>
<dbReference type="EMBL" id="MU267589">
    <property type="protein sequence ID" value="KAH7916791.1"/>
    <property type="molecule type" value="Genomic_DNA"/>
</dbReference>
<keyword evidence="2" id="KW-1185">Reference proteome</keyword>
<dbReference type="Proteomes" id="UP000790377">
    <property type="component" value="Unassembled WGS sequence"/>
</dbReference>
<protein>
    <submittedName>
        <fullName evidence="1">Uncharacterized protein</fullName>
    </submittedName>
</protein>
<organism evidence="1 2">
    <name type="scientific">Hygrophoropsis aurantiaca</name>
    <dbReference type="NCBI Taxonomy" id="72124"/>
    <lineage>
        <taxon>Eukaryota</taxon>
        <taxon>Fungi</taxon>
        <taxon>Dikarya</taxon>
        <taxon>Basidiomycota</taxon>
        <taxon>Agaricomycotina</taxon>
        <taxon>Agaricomycetes</taxon>
        <taxon>Agaricomycetidae</taxon>
        <taxon>Boletales</taxon>
        <taxon>Coniophorineae</taxon>
        <taxon>Hygrophoropsidaceae</taxon>
        <taxon>Hygrophoropsis</taxon>
    </lineage>
</organism>
<gene>
    <name evidence="1" type="ORF">BJ138DRAFT_1121597</name>
</gene>
<evidence type="ECO:0000313" key="2">
    <source>
        <dbReference type="Proteomes" id="UP000790377"/>
    </source>
</evidence>
<name>A0ACB8AT80_9AGAM</name>
<evidence type="ECO:0000313" key="1">
    <source>
        <dbReference type="EMBL" id="KAH7916791.1"/>
    </source>
</evidence>